<dbReference type="PIRSF" id="PIRSF036893">
    <property type="entry name" value="Lipocalin_ApoD"/>
    <property type="match status" value="1"/>
</dbReference>
<dbReference type="SUPFAM" id="SSF50814">
    <property type="entry name" value="Lipocalins"/>
    <property type="match status" value="1"/>
</dbReference>
<evidence type="ECO:0000313" key="4">
    <source>
        <dbReference type="EMBL" id="CAH0554596.1"/>
    </source>
</evidence>
<dbReference type="GO" id="GO:0006629">
    <property type="term" value="P:lipid metabolic process"/>
    <property type="evidence" value="ECO:0007669"/>
    <property type="project" value="TreeGrafter"/>
</dbReference>
<dbReference type="PANTHER" id="PTHR10612">
    <property type="entry name" value="APOLIPOPROTEIN D"/>
    <property type="match status" value="1"/>
</dbReference>
<dbReference type="GO" id="GO:0000302">
    <property type="term" value="P:response to reactive oxygen species"/>
    <property type="evidence" value="ECO:0007669"/>
    <property type="project" value="TreeGrafter"/>
</dbReference>
<feature type="signal peptide" evidence="2">
    <location>
        <begin position="1"/>
        <end position="24"/>
    </location>
</feature>
<dbReference type="GO" id="GO:0005737">
    <property type="term" value="C:cytoplasm"/>
    <property type="evidence" value="ECO:0007669"/>
    <property type="project" value="TreeGrafter"/>
</dbReference>
<dbReference type="PANTHER" id="PTHR10612:SF41">
    <property type="entry name" value="GLIAL LAZARILLO, ISOFORM A"/>
    <property type="match status" value="1"/>
</dbReference>
<dbReference type="InterPro" id="IPR022271">
    <property type="entry name" value="Lipocalin_ApoD"/>
</dbReference>
<dbReference type="Gene3D" id="2.40.128.20">
    <property type="match status" value="1"/>
</dbReference>
<sequence length="200" mass="22600">MVMLGTQFLLLLVSFSAKWVTSTGVGPCPRIKYLDNFNISAFTGHWIEIERSFYLMELISSCVRMDLSQNFKGNINVSITSKSRWSGVFSISEGIATVSKKHPSIFVYKVISTLPKAVSRYLPGAGSYQVIKTDYSTYAVLYSCTNFSFATYPLANTDLVWILGRQKEISAEIRSEIYDFLAFYQIDSERLILAQNLNCN</sequence>
<reference evidence="4" key="1">
    <citation type="submission" date="2021-12" db="EMBL/GenBank/DDBJ databases">
        <authorList>
            <person name="King R."/>
        </authorList>
    </citation>
    <scope>NUCLEOTIDE SEQUENCE</scope>
</reference>
<evidence type="ECO:0000256" key="1">
    <source>
        <dbReference type="ARBA" id="ARBA00006889"/>
    </source>
</evidence>
<evidence type="ECO:0000313" key="5">
    <source>
        <dbReference type="Proteomes" id="UP001154078"/>
    </source>
</evidence>
<organism evidence="4 5">
    <name type="scientific">Brassicogethes aeneus</name>
    <name type="common">Rape pollen beetle</name>
    <name type="synonym">Meligethes aeneus</name>
    <dbReference type="NCBI Taxonomy" id="1431903"/>
    <lineage>
        <taxon>Eukaryota</taxon>
        <taxon>Metazoa</taxon>
        <taxon>Ecdysozoa</taxon>
        <taxon>Arthropoda</taxon>
        <taxon>Hexapoda</taxon>
        <taxon>Insecta</taxon>
        <taxon>Pterygota</taxon>
        <taxon>Neoptera</taxon>
        <taxon>Endopterygota</taxon>
        <taxon>Coleoptera</taxon>
        <taxon>Polyphaga</taxon>
        <taxon>Cucujiformia</taxon>
        <taxon>Nitidulidae</taxon>
        <taxon>Meligethinae</taxon>
        <taxon>Brassicogethes</taxon>
    </lineage>
</organism>
<gene>
    <name evidence="4" type="ORF">MELIAE_LOCUS6144</name>
</gene>
<feature type="domain" description="Lipocalin/cytosolic fatty-acid binding" evidence="3">
    <location>
        <begin position="123"/>
        <end position="190"/>
    </location>
</feature>
<dbReference type="InterPro" id="IPR012674">
    <property type="entry name" value="Calycin"/>
</dbReference>
<evidence type="ECO:0000259" key="3">
    <source>
        <dbReference type="Pfam" id="PF00061"/>
    </source>
</evidence>
<proteinExistence type="inferred from homology"/>
<keyword evidence="5" id="KW-1185">Reference proteome</keyword>
<name>A0A9P0B099_BRAAE</name>
<feature type="chain" id="PRO_5040557463" description="Lipocalin/cytosolic fatty-acid binding domain-containing protein" evidence="2">
    <location>
        <begin position="25"/>
        <end position="200"/>
    </location>
</feature>
<comment type="similarity">
    <text evidence="1 2">Belongs to the calycin superfamily. Lipocalin family.</text>
</comment>
<protein>
    <recommendedName>
        <fullName evidence="3">Lipocalin/cytosolic fatty-acid binding domain-containing protein</fullName>
    </recommendedName>
</protein>
<dbReference type="InterPro" id="IPR000566">
    <property type="entry name" value="Lipocln_cytosolic_FA-bd_dom"/>
</dbReference>
<dbReference type="Pfam" id="PF00061">
    <property type="entry name" value="Lipocalin"/>
    <property type="match status" value="1"/>
</dbReference>
<keyword evidence="2" id="KW-0732">Signal</keyword>
<dbReference type="AlphaFoldDB" id="A0A9P0B099"/>
<evidence type="ECO:0000256" key="2">
    <source>
        <dbReference type="PIRNR" id="PIRNR036893"/>
    </source>
</evidence>
<dbReference type="Proteomes" id="UP001154078">
    <property type="component" value="Chromosome 4"/>
</dbReference>
<dbReference type="EMBL" id="OV121135">
    <property type="protein sequence ID" value="CAH0554596.1"/>
    <property type="molecule type" value="Genomic_DNA"/>
</dbReference>
<dbReference type="OrthoDB" id="9923952at2759"/>
<accession>A0A9P0B099</accession>